<feature type="compositionally biased region" description="Polar residues" evidence="1">
    <location>
        <begin position="349"/>
        <end position="361"/>
    </location>
</feature>
<keyword evidence="2" id="KW-1133">Transmembrane helix</keyword>
<evidence type="ECO:0000256" key="1">
    <source>
        <dbReference type="SAM" id="MobiDB-lite"/>
    </source>
</evidence>
<proteinExistence type="predicted"/>
<protein>
    <recommendedName>
        <fullName evidence="3">Ig-like domain-containing protein</fullName>
    </recommendedName>
</protein>
<dbReference type="GeneID" id="110088432"/>
<feature type="transmembrane region" description="Helical" evidence="2">
    <location>
        <begin position="272"/>
        <end position="294"/>
    </location>
</feature>
<reference evidence="5" key="1">
    <citation type="submission" date="2025-08" db="UniProtKB">
        <authorList>
            <consortium name="RefSeq"/>
        </authorList>
    </citation>
    <scope>IDENTIFICATION</scope>
</reference>
<evidence type="ECO:0000259" key="3">
    <source>
        <dbReference type="PROSITE" id="PS50835"/>
    </source>
</evidence>
<evidence type="ECO:0000313" key="5">
    <source>
        <dbReference type="RefSeq" id="XP_020666383.2"/>
    </source>
</evidence>
<sequence length="413" mass="45103">MMWLQDEISQPNTLPLYFESTLLLHLSTLCSSSFLFFLYLLLTSFPELYIGLTAKPDFIFSTRCKKMFKMDFSLSFPLTFMLVILTILDGQTCTGMIRIAGDIGSTISVPLKILNTTNFSVTKDCPHLINVSTDCCSDYEKRMCLSNGTLEMKNLTDKDEGRYTLAVGNESKTLLLRVCELPLVVRIHCLSDGRADVSCEVGGHPNDSVHWTLNGRKMNDTEVCQKDGGKRIILEKGTHGKLVCYRSNACNSSSIELSCNDGNEGDLLQHPLFLYILAACGGGALLLAILASLITCCCMKSMHHFVPVPAEDEKDEGITLSAISSEGPKSPPNGEHCEATGALPASIPNPDSETCGSSRQQPKMDLNPTAGSEGKSETKTEEKTGTETEFREVMVDTAALELVDDCFSDPVDA</sequence>
<dbReference type="PROSITE" id="PS50835">
    <property type="entry name" value="IG_LIKE"/>
    <property type="match status" value="1"/>
</dbReference>
<feature type="region of interest" description="Disordered" evidence="1">
    <location>
        <begin position="322"/>
        <end position="392"/>
    </location>
</feature>
<organism evidence="4 5">
    <name type="scientific">Pogona vitticeps</name>
    <name type="common">central bearded dragon</name>
    <dbReference type="NCBI Taxonomy" id="103695"/>
    <lineage>
        <taxon>Eukaryota</taxon>
        <taxon>Metazoa</taxon>
        <taxon>Chordata</taxon>
        <taxon>Craniata</taxon>
        <taxon>Vertebrata</taxon>
        <taxon>Euteleostomi</taxon>
        <taxon>Lepidosauria</taxon>
        <taxon>Squamata</taxon>
        <taxon>Bifurcata</taxon>
        <taxon>Unidentata</taxon>
        <taxon>Episquamata</taxon>
        <taxon>Toxicofera</taxon>
        <taxon>Iguania</taxon>
        <taxon>Acrodonta</taxon>
        <taxon>Agamidae</taxon>
        <taxon>Amphibolurinae</taxon>
        <taxon>Pogona</taxon>
    </lineage>
</organism>
<dbReference type="KEGG" id="pvt:110088432"/>
<keyword evidence="4" id="KW-1185">Reference proteome</keyword>
<dbReference type="Proteomes" id="UP001652642">
    <property type="component" value="Chromosome 3"/>
</dbReference>
<dbReference type="InterPro" id="IPR007110">
    <property type="entry name" value="Ig-like_dom"/>
</dbReference>
<feature type="domain" description="Ig-like" evidence="3">
    <location>
        <begin position="182"/>
        <end position="258"/>
    </location>
</feature>
<gene>
    <name evidence="5" type="primary">LOC110088432</name>
</gene>
<dbReference type="InParanoid" id="A0A6J0V2J3"/>
<evidence type="ECO:0000256" key="2">
    <source>
        <dbReference type="SAM" id="Phobius"/>
    </source>
</evidence>
<dbReference type="RefSeq" id="XP_020666383.2">
    <property type="nucleotide sequence ID" value="XM_020810724.2"/>
</dbReference>
<dbReference type="OrthoDB" id="9045695at2759"/>
<dbReference type="InterPro" id="IPR013783">
    <property type="entry name" value="Ig-like_fold"/>
</dbReference>
<name>A0A6J0V2J3_9SAUR</name>
<feature type="transmembrane region" description="Helical" evidence="2">
    <location>
        <begin position="22"/>
        <end position="42"/>
    </location>
</feature>
<feature type="compositionally biased region" description="Basic and acidic residues" evidence="1">
    <location>
        <begin position="374"/>
        <end position="392"/>
    </location>
</feature>
<keyword evidence="2" id="KW-0812">Transmembrane</keyword>
<accession>A0A6J0V2J3</accession>
<feature type="transmembrane region" description="Helical" evidence="2">
    <location>
        <begin position="70"/>
        <end position="88"/>
    </location>
</feature>
<dbReference type="AlphaFoldDB" id="A0A6J0V2J3"/>
<evidence type="ECO:0000313" key="4">
    <source>
        <dbReference type="Proteomes" id="UP001652642"/>
    </source>
</evidence>
<keyword evidence="2" id="KW-0472">Membrane</keyword>
<dbReference type="Gene3D" id="2.60.40.10">
    <property type="entry name" value="Immunoglobulins"/>
    <property type="match status" value="1"/>
</dbReference>